<evidence type="ECO:0000256" key="1">
    <source>
        <dbReference type="ARBA" id="ARBA00006484"/>
    </source>
</evidence>
<organism evidence="3 4">
    <name type="scientific">Plenodomus tracheiphilus IPT5</name>
    <dbReference type="NCBI Taxonomy" id="1408161"/>
    <lineage>
        <taxon>Eukaryota</taxon>
        <taxon>Fungi</taxon>
        <taxon>Dikarya</taxon>
        <taxon>Ascomycota</taxon>
        <taxon>Pezizomycotina</taxon>
        <taxon>Dothideomycetes</taxon>
        <taxon>Pleosporomycetidae</taxon>
        <taxon>Pleosporales</taxon>
        <taxon>Pleosporineae</taxon>
        <taxon>Leptosphaeriaceae</taxon>
        <taxon>Plenodomus</taxon>
    </lineage>
</organism>
<dbReference type="GO" id="GO:0016491">
    <property type="term" value="F:oxidoreductase activity"/>
    <property type="evidence" value="ECO:0007669"/>
    <property type="project" value="UniProtKB-KW"/>
</dbReference>
<dbReference type="CDD" id="cd05233">
    <property type="entry name" value="SDR_c"/>
    <property type="match status" value="1"/>
</dbReference>
<accession>A0A6A7ATI6</accession>
<dbReference type="OrthoDB" id="5336600at2759"/>
<dbReference type="AlphaFoldDB" id="A0A6A7ATI6"/>
<dbReference type="InterPro" id="IPR002347">
    <property type="entry name" value="SDR_fam"/>
</dbReference>
<comment type="similarity">
    <text evidence="1">Belongs to the short-chain dehydrogenases/reductases (SDR) family.</text>
</comment>
<dbReference type="EMBL" id="MU006339">
    <property type="protein sequence ID" value="KAF2846074.1"/>
    <property type="molecule type" value="Genomic_DNA"/>
</dbReference>
<keyword evidence="2" id="KW-0560">Oxidoreductase</keyword>
<dbReference type="PANTHER" id="PTHR43669">
    <property type="entry name" value="5-KETO-D-GLUCONATE 5-REDUCTASE"/>
    <property type="match status" value="1"/>
</dbReference>
<dbReference type="Gene3D" id="3.40.50.720">
    <property type="entry name" value="NAD(P)-binding Rossmann-like Domain"/>
    <property type="match status" value="1"/>
</dbReference>
<dbReference type="Pfam" id="PF00106">
    <property type="entry name" value="adh_short"/>
    <property type="match status" value="1"/>
</dbReference>
<protein>
    <submittedName>
        <fullName evidence="3">Short-chain dehydrogenases/reductase</fullName>
    </submittedName>
</protein>
<evidence type="ECO:0000256" key="2">
    <source>
        <dbReference type="ARBA" id="ARBA00023002"/>
    </source>
</evidence>
<reference evidence="3" key="1">
    <citation type="submission" date="2020-01" db="EMBL/GenBank/DDBJ databases">
        <authorList>
            <consortium name="DOE Joint Genome Institute"/>
            <person name="Haridas S."/>
            <person name="Albert R."/>
            <person name="Binder M."/>
            <person name="Bloem J."/>
            <person name="Labutti K."/>
            <person name="Salamov A."/>
            <person name="Andreopoulos B."/>
            <person name="Baker S.E."/>
            <person name="Barry K."/>
            <person name="Bills G."/>
            <person name="Bluhm B.H."/>
            <person name="Cannon C."/>
            <person name="Castanera R."/>
            <person name="Culley D.E."/>
            <person name="Daum C."/>
            <person name="Ezra D."/>
            <person name="Gonzalez J.B."/>
            <person name="Henrissat B."/>
            <person name="Kuo A."/>
            <person name="Liang C."/>
            <person name="Lipzen A."/>
            <person name="Lutzoni F."/>
            <person name="Magnuson J."/>
            <person name="Mondo S."/>
            <person name="Nolan M."/>
            <person name="Ohm R."/>
            <person name="Pangilinan J."/>
            <person name="Park H.-J."/>
            <person name="Ramirez L."/>
            <person name="Alfaro M."/>
            <person name="Sun H."/>
            <person name="Tritt A."/>
            <person name="Yoshinaga Y."/>
            <person name="Zwiers L.-H."/>
            <person name="Turgeon B.G."/>
            <person name="Goodwin S.B."/>
            <person name="Spatafora J.W."/>
            <person name="Crous P.W."/>
            <person name="Grigoriev I.V."/>
        </authorList>
    </citation>
    <scope>NUCLEOTIDE SEQUENCE</scope>
    <source>
        <strain evidence="3">IPT5</strain>
    </source>
</reference>
<dbReference type="InterPro" id="IPR036291">
    <property type="entry name" value="NAD(P)-bd_dom_sf"/>
</dbReference>
<sequence length="222" mass="24214">MAAQKILLIFGAGSNVAGATASLFASKGYKVALVSRGRTRFDPSYLHIKSDLANPDTIKEAFTQVKAALGGPPNVVIHNGTTQFDNPLSLSQEDFEYDLAVNVTSAYFAAAEAVKGFETLPDDLPKSFIYTANGLNLMPQPRLVSLGLGKTAIAHVIENSTIAFHDKGWTFYYGDERLESGDFAAGAISGPAHAERYWQLSQDRQQHEWMDTFVAGQGYRKF</sequence>
<name>A0A6A7ATI6_9PLEO</name>
<dbReference type="PANTHER" id="PTHR43669:SF4">
    <property type="entry name" value="SHORT-CHAIN DEHYDROGENASE"/>
    <property type="match status" value="1"/>
</dbReference>
<dbReference type="Proteomes" id="UP000799423">
    <property type="component" value="Unassembled WGS sequence"/>
</dbReference>
<evidence type="ECO:0000313" key="4">
    <source>
        <dbReference type="Proteomes" id="UP000799423"/>
    </source>
</evidence>
<gene>
    <name evidence="3" type="ORF">T440DRAFT_493014</name>
</gene>
<keyword evidence="4" id="KW-1185">Reference proteome</keyword>
<dbReference type="SUPFAM" id="SSF51735">
    <property type="entry name" value="NAD(P)-binding Rossmann-fold domains"/>
    <property type="match status" value="1"/>
</dbReference>
<evidence type="ECO:0000313" key="3">
    <source>
        <dbReference type="EMBL" id="KAF2846074.1"/>
    </source>
</evidence>
<proteinExistence type="inferred from homology"/>